<evidence type="ECO:0000256" key="1">
    <source>
        <dbReference type="ARBA" id="ARBA00023002"/>
    </source>
</evidence>
<evidence type="ECO:0000313" key="4">
    <source>
        <dbReference type="Proteomes" id="UP000054342"/>
    </source>
</evidence>
<dbReference type="RefSeq" id="XP_013312167.1">
    <property type="nucleotide sequence ID" value="XM_013456713.1"/>
</dbReference>
<feature type="region of interest" description="Disordered" evidence="2">
    <location>
        <begin position="363"/>
        <end position="382"/>
    </location>
</feature>
<dbReference type="HOGENOM" id="CLU_365241_0_0_1"/>
<feature type="region of interest" description="Disordered" evidence="2">
    <location>
        <begin position="503"/>
        <end position="530"/>
    </location>
</feature>
<dbReference type="OrthoDB" id="2898509at2759"/>
<proteinExistence type="predicted"/>
<evidence type="ECO:0000256" key="2">
    <source>
        <dbReference type="SAM" id="MobiDB-lite"/>
    </source>
</evidence>
<dbReference type="Proteomes" id="UP000054342">
    <property type="component" value="Unassembled WGS sequence"/>
</dbReference>
<dbReference type="EMBL" id="KN847322">
    <property type="protein sequence ID" value="KIW51583.1"/>
    <property type="molecule type" value="Genomic_DNA"/>
</dbReference>
<gene>
    <name evidence="3" type="ORF">PV05_10291</name>
</gene>
<dbReference type="SUPFAM" id="SSF51735">
    <property type="entry name" value="NAD(P)-binding Rossmann-fold domains"/>
    <property type="match status" value="1"/>
</dbReference>
<reference evidence="3 4" key="1">
    <citation type="submission" date="2015-01" db="EMBL/GenBank/DDBJ databases">
        <title>The Genome Sequence of Exophiala xenobiotica CBS118157.</title>
        <authorList>
            <consortium name="The Broad Institute Genomics Platform"/>
            <person name="Cuomo C."/>
            <person name="de Hoog S."/>
            <person name="Gorbushina A."/>
            <person name="Stielow B."/>
            <person name="Teixiera M."/>
            <person name="Abouelleil A."/>
            <person name="Chapman S.B."/>
            <person name="Priest M."/>
            <person name="Young S.K."/>
            <person name="Wortman J."/>
            <person name="Nusbaum C."/>
            <person name="Birren B."/>
        </authorList>
    </citation>
    <scope>NUCLEOTIDE SEQUENCE [LARGE SCALE GENOMIC DNA]</scope>
    <source>
        <strain evidence="3 4">CBS 118157</strain>
    </source>
</reference>
<dbReference type="InterPro" id="IPR036291">
    <property type="entry name" value="NAD(P)-bd_dom_sf"/>
</dbReference>
<feature type="compositionally biased region" description="Low complexity" evidence="2">
    <location>
        <begin position="507"/>
        <end position="529"/>
    </location>
</feature>
<accession>A0A0D2E835</accession>
<dbReference type="Pfam" id="PF00106">
    <property type="entry name" value="adh_short"/>
    <property type="match status" value="1"/>
</dbReference>
<protein>
    <submittedName>
        <fullName evidence="3">Uncharacterized protein</fullName>
    </submittedName>
</protein>
<dbReference type="PANTHER" id="PTHR47534:SF3">
    <property type="entry name" value="ALCOHOL DEHYDROGENASE-LIKE C-TERMINAL DOMAIN-CONTAINING PROTEIN"/>
    <property type="match status" value="1"/>
</dbReference>
<keyword evidence="4" id="KW-1185">Reference proteome</keyword>
<dbReference type="InterPro" id="IPR052228">
    <property type="entry name" value="Sec_Metab_Biosynth_Oxidored"/>
</dbReference>
<dbReference type="GeneID" id="25332199"/>
<dbReference type="STRING" id="348802.A0A0D2E835"/>
<keyword evidence="1" id="KW-0560">Oxidoreductase</keyword>
<dbReference type="InterPro" id="IPR002347">
    <property type="entry name" value="SDR_fam"/>
</dbReference>
<dbReference type="Gene3D" id="3.40.50.720">
    <property type="entry name" value="NAD(P)-binding Rossmann-like Domain"/>
    <property type="match status" value="1"/>
</dbReference>
<name>A0A0D2E835_9EURO</name>
<organism evidence="3 4">
    <name type="scientific">Exophiala xenobiotica</name>
    <dbReference type="NCBI Taxonomy" id="348802"/>
    <lineage>
        <taxon>Eukaryota</taxon>
        <taxon>Fungi</taxon>
        <taxon>Dikarya</taxon>
        <taxon>Ascomycota</taxon>
        <taxon>Pezizomycotina</taxon>
        <taxon>Eurotiomycetes</taxon>
        <taxon>Chaetothyriomycetidae</taxon>
        <taxon>Chaetothyriales</taxon>
        <taxon>Herpotrichiellaceae</taxon>
        <taxon>Exophiala</taxon>
    </lineage>
</organism>
<dbReference type="PANTHER" id="PTHR47534">
    <property type="entry name" value="YALI0E05731P"/>
    <property type="match status" value="1"/>
</dbReference>
<sequence>MVTLTEVIASNKRITSTFPNGLVAVFVGGTSGVGEYTVKKFAKYTSTLISRVYIVGRSQEAADRILADCRLLSPGSKFEFIKADVSLLKEVDQVCKYIKSKESKINILFLTQASMAFKSTTSEGLPLSAGLMMHSRPRFVLNLLPLIQSANSLRRVVSVGAATFGGKIDLDNMSSQGFPLLKMRDQNAAIQSLLLQKMAREAPEVGFIHSCPGVVKSGIMREAHTDVSPGLRMIIFISGLLSPFIQVPPDECGERNLFMATSARYPPREGGAAVAGVSLSQNLAEARGADGQVGSGMYSVNTKGESAPPKVEKVLQEYWDNGTAEKVWEHIAADFKRITGTECNEESPCTSCTRRSEVCHQPTRRSNKVGTIPSMPSNSYPSIVPSSTKDNVNLLHMELFHHFSTRTIQTLVGGPEFWNDALQLTIRFDYVVNAMMCVAARHLAVLRPGDATYPAAASGHLSRTLSRFRHEMSRPFPSMHLDAFIVTSLLLHYEIWISTDFTSSPHSNSGDGNATTTGTSSGTSSNSPTDPLQDSLFSYCSSMKQVFLKCVPHALDQHQPSLCLPHLQRHNPAEVLAQATAQRNSDMLDRFREYFSHGRPLDLDMLSIPVSHGAGTDPTTSKVSIADASLQHSNRRETTDDAGPDMTTIGDGFETAVNGLCLILSFLPAEGPVSRGGTDEVNEQPTVSALPELARYILFFPVMCNGPFASKVQQCDLHALLLLYHFYRAVRILLPPDEYWWAHRRATRSEAVLHQWLSNEFPHH</sequence>
<dbReference type="AlphaFoldDB" id="A0A0D2E835"/>
<evidence type="ECO:0000313" key="3">
    <source>
        <dbReference type="EMBL" id="KIW51583.1"/>
    </source>
</evidence>
<dbReference type="GO" id="GO:0016491">
    <property type="term" value="F:oxidoreductase activity"/>
    <property type="evidence" value="ECO:0007669"/>
    <property type="project" value="UniProtKB-KW"/>
</dbReference>